<sequence length="292" mass="34654">MRDYIIISDYMDNERYSSSFNKLSMEIFESDPEKWYEKNLYYNRCNFYSCLYEDQVVASISVNKMDLLVDGQKKTALQLSGIMTHLDHRNKGLSSALINHIIEKYENEYDIIYLFANDSVLNFYQKFGFKQIIEGAYELDANEINRKESMIRKLKIHDENDCNTILRIIENRQPISKKLGVFNDLWPIHIFCMYVHNDDMYYLTDEDTIVIATREDSCVHLYDVLSLTHIDLDNIIEKIVTIDDDKIEFHFIPESNKYNILKISKERPDDWLFVRSNNTSFNEVLFPITSQT</sequence>
<dbReference type="AlphaFoldDB" id="A0A401UH59"/>
<dbReference type="CDD" id="cd04301">
    <property type="entry name" value="NAT_SF"/>
    <property type="match status" value="1"/>
</dbReference>
<organism evidence="2 3">
    <name type="scientific">Clostridium tagluense</name>
    <dbReference type="NCBI Taxonomy" id="360422"/>
    <lineage>
        <taxon>Bacteria</taxon>
        <taxon>Bacillati</taxon>
        <taxon>Bacillota</taxon>
        <taxon>Clostridia</taxon>
        <taxon>Eubacteriales</taxon>
        <taxon>Clostridiaceae</taxon>
        <taxon>Clostridium</taxon>
    </lineage>
</organism>
<proteinExistence type="predicted"/>
<dbReference type="GO" id="GO:0016747">
    <property type="term" value="F:acyltransferase activity, transferring groups other than amino-acyl groups"/>
    <property type="evidence" value="ECO:0007669"/>
    <property type="project" value="InterPro"/>
</dbReference>
<dbReference type="InterPro" id="IPR000182">
    <property type="entry name" value="GNAT_dom"/>
</dbReference>
<dbReference type="Gene3D" id="3.40.630.30">
    <property type="match status" value="1"/>
</dbReference>
<dbReference type="InterPro" id="IPR016181">
    <property type="entry name" value="Acyl_CoA_acyltransferase"/>
</dbReference>
<dbReference type="Pfam" id="PF13527">
    <property type="entry name" value="Acetyltransf_9"/>
    <property type="match status" value="1"/>
</dbReference>
<evidence type="ECO:0000259" key="1">
    <source>
        <dbReference type="PROSITE" id="PS51186"/>
    </source>
</evidence>
<dbReference type="Proteomes" id="UP000287872">
    <property type="component" value="Unassembled WGS sequence"/>
</dbReference>
<evidence type="ECO:0000313" key="2">
    <source>
        <dbReference type="EMBL" id="GCD08897.1"/>
    </source>
</evidence>
<comment type="caution">
    <text evidence="2">The sequence shown here is derived from an EMBL/GenBank/DDBJ whole genome shotgun (WGS) entry which is preliminary data.</text>
</comment>
<accession>A0A401UH59</accession>
<dbReference type="PROSITE" id="PS51186">
    <property type="entry name" value="GNAT"/>
    <property type="match status" value="1"/>
</dbReference>
<feature type="domain" description="N-acetyltransferase" evidence="1">
    <location>
        <begin position="1"/>
        <end position="155"/>
    </location>
</feature>
<dbReference type="EMBL" id="BHYK01000002">
    <property type="protein sequence ID" value="GCD08897.1"/>
    <property type="molecule type" value="Genomic_DNA"/>
</dbReference>
<evidence type="ECO:0000313" key="3">
    <source>
        <dbReference type="Proteomes" id="UP000287872"/>
    </source>
</evidence>
<protein>
    <submittedName>
        <fullName evidence="2">GNAT family acetyltransferase</fullName>
    </submittedName>
</protein>
<gene>
    <name evidence="2" type="ORF">Ctaglu_05200</name>
</gene>
<dbReference type="SUPFAM" id="SSF55729">
    <property type="entry name" value="Acyl-CoA N-acyltransferases (Nat)"/>
    <property type="match status" value="1"/>
</dbReference>
<reference evidence="2 3" key="1">
    <citation type="submission" date="2018-11" db="EMBL/GenBank/DDBJ databases">
        <title>Genome sequencing and assembly of Clostridium tagluense strain A121.</title>
        <authorList>
            <person name="Murakami T."/>
            <person name="Segawa T."/>
            <person name="Shcherbakova V.A."/>
            <person name="Mori H."/>
            <person name="Yoshimura Y."/>
        </authorList>
    </citation>
    <scope>NUCLEOTIDE SEQUENCE [LARGE SCALE GENOMIC DNA]</scope>
    <source>
        <strain evidence="2 3">A121</strain>
    </source>
</reference>
<keyword evidence="2" id="KW-0808">Transferase</keyword>
<dbReference type="RefSeq" id="WP_124997788.1">
    <property type="nucleotide sequence ID" value="NZ_BHYK01000002.1"/>
</dbReference>
<keyword evidence="3" id="KW-1185">Reference proteome</keyword>
<dbReference type="OrthoDB" id="9804948at2"/>
<name>A0A401UH59_9CLOT</name>